<dbReference type="PANTHER" id="PTHR43313">
    <property type="entry name" value="SHORT-CHAIN DEHYDROGENASE/REDUCTASE FAMILY 9C"/>
    <property type="match status" value="1"/>
</dbReference>
<dbReference type="HOGENOM" id="CLU_022136_0_0_1"/>
<dbReference type="InterPro" id="IPR013952">
    <property type="entry name" value="DUF1776_fun"/>
</dbReference>
<dbReference type="Pfam" id="PF08643">
    <property type="entry name" value="DUF1776"/>
    <property type="match status" value="1"/>
</dbReference>
<evidence type="ECO:0000313" key="3">
    <source>
        <dbReference type="Proteomes" id="UP000005222"/>
    </source>
</evidence>
<dbReference type="OMA" id="SYYKRYD"/>
<sequence>MVAEPVQATVDTLSYYYNHTADYLSVKKHEIVESDAFDRLVDLKSYFTGNNSANSKGTSTQGWSDKSLDHFLKYKLRYISIFTIGIGIGAFYFSKPALTGNGKLSKQRRRVPKMKNGARSEVVLIFGSVTEPITRLLALDFEKRGFIVYITIQDEKDLKYIESNTITEDMNYLNLCSSQSYEMSINKFRQLLDIPVVPFPGADAHSLNLRAIVFAPSLHFQLGPVENISSASWTKLNDKLSMYFKALSSGLIALARAQNSKIILLVPNIISSLNIPYHSPESIYQNTLKNLFKCLSGELKKQNISVTQVRLGNIHVFNQNPASRSKIENIVHSEIRSWKEDMKSLYADSFSRSQYRFKPIKSTGKGSSLRDLYHLLFDLIYTKRRNPSVIYFGTGARIYDYVAKFLPETIIEFFYS</sequence>
<keyword evidence="1" id="KW-0812">Transmembrane</keyword>
<gene>
    <name evidence="2" type="primary">Piso0_001364</name>
    <name evidence="2" type="ORF">GNLVRS01_PISO0F04867g</name>
</gene>
<keyword evidence="1" id="KW-1133">Transmembrane helix</keyword>
<reference evidence="2 3" key="1">
    <citation type="journal article" date="2012" name="G3 (Bethesda)">
        <title>Pichia sorbitophila, an interspecies yeast hybrid reveals early steps of genome resolution following polyploidization.</title>
        <authorList>
            <person name="Leh Louis V."/>
            <person name="Despons L."/>
            <person name="Friedrich A."/>
            <person name="Martin T."/>
            <person name="Durrens P."/>
            <person name="Casaregola S."/>
            <person name="Neuveglise C."/>
            <person name="Fairhead C."/>
            <person name="Marck C."/>
            <person name="Cruz J.A."/>
            <person name="Straub M.L."/>
            <person name="Kugler V."/>
            <person name="Sacerdot C."/>
            <person name="Uzunov Z."/>
            <person name="Thierry A."/>
            <person name="Weiss S."/>
            <person name="Bleykasten C."/>
            <person name="De Montigny J."/>
            <person name="Jacques N."/>
            <person name="Jung P."/>
            <person name="Lemaire M."/>
            <person name="Mallet S."/>
            <person name="Morel G."/>
            <person name="Richard G.F."/>
            <person name="Sarkar A."/>
            <person name="Savel G."/>
            <person name="Schacherer J."/>
            <person name="Seret M.L."/>
            <person name="Talla E."/>
            <person name="Samson G."/>
            <person name="Jubin C."/>
            <person name="Poulain J."/>
            <person name="Vacherie B."/>
            <person name="Barbe V."/>
            <person name="Pelletier E."/>
            <person name="Sherman D.J."/>
            <person name="Westhof E."/>
            <person name="Weissenbach J."/>
            <person name="Baret P.V."/>
            <person name="Wincker P."/>
            <person name="Gaillardin C."/>
            <person name="Dujon B."/>
            <person name="Souciet J.L."/>
        </authorList>
    </citation>
    <scope>NUCLEOTIDE SEQUENCE [LARGE SCALE GENOMIC DNA]</scope>
    <source>
        <strain evidence="3">ATCC MYA-4447 / BCRC 22081 / CBS 7064 / NBRC 10061 / NRRL Y-12695</strain>
    </source>
</reference>
<evidence type="ECO:0000256" key="1">
    <source>
        <dbReference type="SAM" id="Phobius"/>
    </source>
</evidence>
<dbReference type="STRING" id="559304.G8YKL0"/>
<dbReference type="InParanoid" id="G8YKL0"/>
<dbReference type="EMBL" id="FO082054">
    <property type="protein sequence ID" value="CCE88594.1"/>
    <property type="molecule type" value="Genomic_DNA"/>
</dbReference>
<accession>G8YKL0</accession>
<evidence type="ECO:0000313" key="2">
    <source>
        <dbReference type="EMBL" id="CCE88594.1"/>
    </source>
</evidence>
<dbReference type="OrthoDB" id="5308060at2759"/>
<dbReference type="PANTHER" id="PTHR43313:SF1">
    <property type="entry name" value="3BETA-HYDROXYSTEROID DEHYDROGENASE DHS-16"/>
    <property type="match status" value="1"/>
</dbReference>
<organism evidence="2 3">
    <name type="scientific">Pichia sorbitophila (strain ATCC MYA-4447 / BCRC 22081 / CBS 7064 / NBRC 10061 / NRRL Y-12695)</name>
    <name type="common">Hybrid yeast</name>
    <dbReference type="NCBI Taxonomy" id="559304"/>
    <lineage>
        <taxon>Eukaryota</taxon>
        <taxon>Fungi</taxon>
        <taxon>Dikarya</taxon>
        <taxon>Ascomycota</taxon>
        <taxon>Saccharomycotina</taxon>
        <taxon>Pichiomycetes</taxon>
        <taxon>Debaryomycetaceae</taxon>
        <taxon>Millerozyma</taxon>
    </lineage>
</organism>
<protein>
    <submittedName>
        <fullName evidence="2">Piso0_001364 protein</fullName>
    </submittedName>
</protein>
<dbReference type="AlphaFoldDB" id="G8YKL0"/>
<dbReference type="Proteomes" id="UP000005222">
    <property type="component" value="Chromosome F"/>
</dbReference>
<dbReference type="eggNOG" id="ENOG502QWSS">
    <property type="taxonomic scope" value="Eukaryota"/>
</dbReference>
<feature type="transmembrane region" description="Helical" evidence="1">
    <location>
        <begin position="76"/>
        <end position="94"/>
    </location>
</feature>
<keyword evidence="3" id="KW-1185">Reference proteome</keyword>
<name>G8YKL0_PICSO</name>
<proteinExistence type="predicted"/>
<keyword evidence="1" id="KW-0472">Membrane</keyword>